<name>E6SEK2_INTC7</name>
<dbReference type="EMBL" id="CP002343">
    <property type="protein sequence ID" value="ADU46603.1"/>
    <property type="molecule type" value="Genomic_DNA"/>
</dbReference>
<sequence>MDSAELRRRLAQCGRGELPSLVRELVMDRVPYCFAAEQSLFPKVQAHLGAGLKIDPAGVRLVGSGCVGFSVAPDTFPKPFHSGSDLDFAIVSKELFDTAWHGLLSWGHPRRHTLPGQENQWFGRRKDEIFWGWIDVKYLHFRGLRFVDDLKPLQKLRAAWFDTFQSIGAEFPGTEIAGREVSGRLYRSEEHLIQYQAEGLRKLRYRLAVAREKEASPHGLQ</sequence>
<dbReference type="Proteomes" id="UP000008914">
    <property type="component" value="Chromosome"/>
</dbReference>
<evidence type="ECO:0000313" key="1">
    <source>
        <dbReference type="EMBL" id="ADU46603.1"/>
    </source>
</evidence>
<keyword evidence="2" id="KW-1185">Reference proteome</keyword>
<gene>
    <name evidence="1" type="ordered locus">Intca_0041</name>
</gene>
<dbReference type="eggNOG" id="ENOG503016Z">
    <property type="taxonomic scope" value="Bacteria"/>
</dbReference>
<evidence type="ECO:0000313" key="2">
    <source>
        <dbReference type="Proteomes" id="UP000008914"/>
    </source>
</evidence>
<dbReference type="AlphaFoldDB" id="E6SEK2"/>
<accession>E6SEK2</accession>
<proteinExistence type="predicted"/>
<reference evidence="1 2" key="1">
    <citation type="journal article" date="2010" name="Stand. Genomic Sci.">
        <title>Complete genome sequence of Intrasporangium calvum type strain (7 KIP).</title>
        <authorList>
            <person name="Del Rio T.G."/>
            <person name="Chertkov O."/>
            <person name="Yasawong M."/>
            <person name="Lucas S."/>
            <person name="Deshpande S."/>
            <person name="Cheng J.F."/>
            <person name="Detter C."/>
            <person name="Tapia R."/>
            <person name="Han C."/>
            <person name="Goodwin L."/>
            <person name="Pitluck S."/>
            <person name="Liolios K."/>
            <person name="Ivanova N."/>
            <person name="Mavromatis K."/>
            <person name="Pati A."/>
            <person name="Chen A."/>
            <person name="Palaniappan K."/>
            <person name="Land M."/>
            <person name="Hauser L."/>
            <person name="Chang Y.J."/>
            <person name="Jeffries C.D."/>
            <person name="Rohde M."/>
            <person name="Pukall R."/>
            <person name="Sikorski J."/>
            <person name="Goker M."/>
            <person name="Woyke T."/>
            <person name="Bristow J."/>
            <person name="Eisen J.A."/>
            <person name="Markowitz V."/>
            <person name="Hugenholtz P."/>
            <person name="Kyrpides N.C."/>
            <person name="Klenk H.P."/>
            <person name="Lapidus A."/>
        </authorList>
    </citation>
    <scope>NUCLEOTIDE SEQUENCE [LARGE SCALE GENOMIC DNA]</scope>
    <source>
        <strain evidence="2">ATCC 23552 / DSM 43043 / JCM 3097 / NBRC 12989 / 7 KIP</strain>
    </source>
</reference>
<dbReference type="STRING" id="710696.Intca_0041"/>
<dbReference type="HOGENOM" id="CLU_1249239_0_0_11"/>
<protein>
    <submittedName>
        <fullName evidence="1">Uncharacterized protein</fullName>
    </submittedName>
</protein>
<dbReference type="KEGG" id="ica:Intca_0041"/>
<organism evidence="1 2">
    <name type="scientific">Intrasporangium calvum (strain ATCC 23552 / DSM 43043 / JCM 3097 / NBRC 12989 / NCIMB 10167 / NRRL B-3866 / 7 KIP)</name>
    <dbReference type="NCBI Taxonomy" id="710696"/>
    <lineage>
        <taxon>Bacteria</taxon>
        <taxon>Bacillati</taxon>
        <taxon>Actinomycetota</taxon>
        <taxon>Actinomycetes</taxon>
        <taxon>Micrococcales</taxon>
        <taxon>Intrasporangiaceae</taxon>
        <taxon>Intrasporangium</taxon>
    </lineage>
</organism>